<accession>A0A6J7QMN3</accession>
<dbReference type="Gene3D" id="3.40.630.30">
    <property type="match status" value="1"/>
</dbReference>
<dbReference type="SUPFAM" id="SSF55729">
    <property type="entry name" value="Acyl-CoA N-acyltransferases (Nat)"/>
    <property type="match status" value="1"/>
</dbReference>
<proteinExistence type="predicted"/>
<dbReference type="PANTHER" id="PTHR31435">
    <property type="entry name" value="PROTEIN NATD1"/>
    <property type="match status" value="1"/>
</dbReference>
<dbReference type="PANTHER" id="PTHR31435:SF10">
    <property type="entry name" value="BSR4717 PROTEIN"/>
    <property type="match status" value="1"/>
</dbReference>
<dbReference type="Pfam" id="PF14542">
    <property type="entry name" value="Acetyltransf_CG"/>
    <property type="match status" value="1"/>
</dbReference>
<dbReference type="PROSITE" id="PS51729">
    <property type="entry name" value="GNAT_YJDJ"/>
    <property type="match status" value="1"/>
</dbReference>
<evidence type="ECO:0000313" key="3">
    <source>
        <dbReference type="EMBL" id="CAB5019030.1"/>
    </source>
</evidence>
<gene>
    <name evidence="2" type="ORF">UFOPK3752_02328</name>
    <name evidence="3" type="ORF">UFOPK4150_00130</name>
</gene>
<evidence type="ECO:0000313" key="2">
    <source>
        <dbReference type="EMBL" id="CAB4961791.1"/>
    </source>
</evidence>
<reference evidence="3" key="1">
    <citation type="submission" date="2020-05" db="EMBL/GenBank/DDBJ databases">
        <authorList>
            <person name="Chiriac C."/>
            <person name="Salcher M."/>
            <person name="Ghai R."/>
            <person name="Kavagutti S V."/>
        </authorList>
    </citation>
    <scope>NUCLEOTIDE SEQUENCE</scope>
</reference>
<dbReference type="EMBL" id="CAFBND010000167">
    <property type="protein sequence ID" value="CAB4961791.1"/>
    <property type="molecule type" value="Genomic_DNA"/>
</dbReference>
<dbReference type="AlphaFoldDB" id="A0A6J7QMN3"/>
<name>A0A6J7QMN3_9ZZZZ</name>
<evidence type="ECO:0000259" key="1">
    <source>
        <dbReference type="PROSITE" id="PS51729"/>
    </source>
</evidence>
<sequence>MERMGDILVVDNTDLSRVEALIESEVAGFAAYRERESTRIFTHTVVAPEFAGRGVGSTLAQGALDLARAEGKAVVPLCPFIKGWISKHPDYADLVVPY</sequence>
<dbReference type="InterPro" id="IPR045057">
    <property type="entry name" value="Gcn5-rel_NAT"/>
</dbReference>
<dbReference type="InterPro" id="IPR031165">
    <property type="entry name" value="GNAT_YJDJ"/>
</dbReference>
<dbReference type="CDD" id="cd04301">
    <property type="entry name" value="NAT_SF"/>
    <property type="match status" value="1"/>
</dbReference>
<dbReference type="InterPro" id="IPR016181">
    <property type="entry name" value="Acyl_CoA_acyltransferase"/>
</dbReference>
<protein>
    <submittedName>
        <fullName evidence="3">Unannotated protein</fullName>
    </submittedName>
</protein>
<dbReference type="EMBL" id="CAFBPU010000002">
    <property type="protein sequence ID" value="CAB5019030.1"/>
    <property type="molecule type" value="Genomic_DNA"/>
</dbReference>
<organism evidence="3">
    <name type="scientific">freshwater metagenome</name>
    <dbReference type="NCBI Taxonomy" id="449393"/>
    <lineage>
        <taxon>unclassified sequences</taxon>
        <taxon>metagenomes</taxon>
        <taxon>ecological metagenomes</taxon>
    </lineage>
</organism>
<feature type="domain" description="N-acetyltransferase" evidence="1">
    <location>
        <begin position="10"/>
        <end position="96"/>
    </location>
</feature>